<keyword evidence="8" id="KW-0949">S-adenosyl-L-methionine</keyword>
<evidence type="ECO:0000313" key="13">
    <source>
        <dbReference type="Proteomes" id="UP001585053"/>
    </source>
</evidence>
<dbReference type="EMBL" id="JAYMRS010000001">
    <property type="protein sequence ID" value="MFB8766470.1"/>
    <property type="molecule type" value="Genomic_DNA"/>
</dbReference>
<evidence type="ECO:0000256" key="7">
    <source>
        <dbReference type="ARBA" id="ARBA00022679"/>
    </source>
</evidence>
<evidence type="ECO:0000256" key="3">
    <source>
        <dbReference type="ARBA" id="ARBA00011890"/>
    </source>
</evidence>
<dbReference type="CDD" id="cd02440">
    <property type="entry name" value="AdoMet_MTases"/>
    <property type="match status" value="1"/>
</dbReference>
<accession>A0ABV5DPG4</accession>
<keyword evidence="6 12" id="KW-0489">Methyltransferase</keyword>
<evidence type="ECO:0000256" key="1">
    <source>
        <dbReference type="ARBA" id="ARBA00004496"/>
    </source>
</evidence>
<dbReference type="Pfam" id="PF01135">
    <property type="entry name" value="PCMT"/>
    <property type="match status" value="1"/>
</dbReference>
<evidence type="ECO:0000256" key="10">
    <source>
        <dbReference type="ARBA" id="ARBA00031323"/>
    </source>
</evidence>
<comment type="similarity">
    <text evidence="2">Belongs to the methyltransferase superfamily. L-isoaspartyl/D-aspartyl protein methyltransferase family.</text>
</comment>
<dbReference type="PANTHER" id="PTHR11579">
    <property type="entry name" value="PROTEIN-L-ISOASPARTATE O-METHYLTRANSFERASE"/>
    <property type="match status" value="1"/>
</dbReference>
<keyword evidence="5" id="KW-0963">Cytoplasm</keyword>
<evidence type="ECO:0000256" key="2">
    <source>
        <dbReference type="ARBA" id="ARBA00005369"/>
    </source>
</evidence>
<dbReference type="InterPro" id="IPR027573">
    <property type="entry name" value="Methyltran_FxLD"/>
</dbReference>
<organism evidence="12 13">
    <name type="scientific">Nocardiopsis alba</name>
    <dbReference type="NCBI Taxonomy" id="53437"/>
    <lineage>
        <taxon>Bacteria</taxon>
        <taxon>Bacillati</taxon>
        <taxon>Actinomycetota</taxon>
        <taxon>Actinomycetes</taxon>
        <taxon>Streptosporangiales</taxon>
        <taxon>Nocardiopsidaceae</taxon>
        <taxon>Nocardiopsis</taxon>
    </lineage>
</organism>
<gene>
    <name evidence="12" type="primary">fxlM</name>
    <name evidence="12" type="ORF">VSQ78_02070</name>
</gene>
<sequence length="424" mass="46267">MADTTATDQDEVERLRAEMVERLVLDGYLVDGAVRRAMRTVPRHRFVPEADRETAHAPYDAVITKKDEHGVAISSVSAPQVQAMMLEQAALRSGDRVLEIGSGGYNAALIAEIVGEQGEVTTVDIDPEVTDRARRLLKESGYGQVRAICADASDGVPEHGPYDAIIVTVGAWDIPPGWVDALSEGGRLVVPLRIRNVTQSLALEREGERLLSRGARICGFVPMQGSDEHTAVQVLLRGDESVVLRFDDEAPADPHALDGVLLTDRVDVWTGVILAPRERIIGLRLYLAATLPGFGTMTVDADKDTGPVAPTNPGFSMAAVNIDDGGHEFAYLVTRRTESGDFEYGVHAFGPRGEAFAEVVAERLRVWDRDHRGGPEPRIELFPITMPVRDLPGQTVITKKHRHITFSWPTPLDGRIPPKTSEGE</sequence>
<keyword evidence="13" id="KW-1185">Reference proteome</keyword>
<comment type="caution">
    <text evidence="12">The sequence shown here is derived from an EMBL/GenBank/DDBJ whole genome shotgun (WGS) entry which is preliminary data.</text>
</comment>
<evidence type="ECO:0000256" key="5">
    <source>
        <dbReference type="ARBA" id="ARBA00022490"/>
    </source>
</evidence>
<protein>
    <recommendedName>
        <fullName evidence="4">Protein-L-isoaspartate O-methyltransferase</fullName>
        <ecNumber evidence="3">2.1.1.77</ecNumber>
    </recommendedName>
    <alternativeName>
        <fullName evidence="11">L-isoaspartyl protein carboxyl methyltransferase</fullName>
    </alternativeName>
    <alternativeName>
        <fullName evidence="9">Protein L-isoaspartyl methyltransferase</fullName>
    </alternativeName>
    <alternativeName>
        <fullName evidence="10">Protein-beta-aspartate methyltransferase</fullName>
    </alternativeName>
</protein>
<dbReference type="InterPro" id="IPR000682">
    <property type="entry name" value="PCMT"/>
</dbReference>
<dbReference type="PANTHER" id="PTHR11579:SF0">
    <property type="entry name" value="PROTEIN-L-ISOASPARTATE(D-ASPARTATE) O-METHYLTRANSFERASE"/>
    <property type="match status" value="1"/>
</dbReference>
<evidence type="ECO:0000256" key="8">
    <source>
        <dbReference type="ARBA" id="ARBA00022691"/>
    </source>
</evidence>
<evidence type="ECO:0000256" key="9">
    <source>
        <dbReference type="ARBA" id="ARBA00030757"/>
    </source>
</evidence>
<reference evidence="12 13" key="1">
    <citation type="submission" date="2024-01" db="EMBL/GenBank/DDBJ databases">
        <title>Genome mining of biosynthetic gene clusters to explore secondary metabolites of Streptomyces sp.</title>
        <authorList>
            <person name="Baig A."/>
            <person name="Ajitkumar Shintre N."/>
            <person name="Kumar H."/>
            <person name="Anbarasu A."/>
            <person name="Ramaiah S."/>
        </authorList>
    </citation>
    <scope>NUCLEOTIDE SEQUENCE [LARGE SCALE GENOMIC DNA]</scope>
    <source>
        <strain evidence="12 13">A01</strain>
    </source>
</reference>
<dbReference type="NCBIfam" id="TIGR04364">
    <property type="entry name" value="methyltran_FxLD"/>
    <property type="match status" value="1"/>
</dbReference>
<dbReference type="GO" id="GO:0008168">
    <property type="term" value="F:methyltransferase activity"/>
    <property type="evidence" value="ECO:0007669"/>
    <property type="project" value="UniProtKB-KW"/>
</dbReference>
<comment type="subcellular location">
    <subcellularLocation>
        <location evidence="1">Cytoplasm</location>
    </subcellularLocation>
</comment>
<dbReference type="SUPFAM" id="SSF53335">
    <property type="entry name" value="S-adenosyl-L-methionine-dependent methyltransferases"/>
    <property type="match status" value="1"/>
</dbReference>
<evidence type="ECO:0000256" key="4">
    <source>
        <dbReference type="ARBA" id="ARBA00013346"/>
    </source>
</evidence>
<evidence type="ECO:0000256" key="11">
    <source>
        <dbReference type="ARBA" id="ARBA00031350"/>
    </source>
</evidence>
<dbReference type="GO" id="GO:0032259">
    <property type="term" value="P:methylation"/>
    <property type="evidence" value="ECO:0007669"/>
    <property type="project" value="UniProtKB-KW"/>
</dbReference>
<dbReference type="Gene3D" id="3.40.50.150">
    <property type="entry name" value="Vaccinia Virus protein VP39"/>
    <property type="match status" value="1"/>
</dbReference>
<dbReference type="InterPro" id="IPR029063">
    <property type="entry name" value="SAM-dependent_MTases_sf"/>
</dbReference>
<dbReference type="RefSeq" id="WP_376736664.1">
    <property type="nucleotide sequence ID" value="NZ_JAYMRS010000001.1"/>
</dbReference>
<evidence type="ECO:0000313" key="12">
    <source>
        <dbReference type="EMBL" id="MFB8766470.1"/>
    </source>
</evidence>
<proteinExistence type="inferred from homology"/>
<name>A0ABV5DPG4_9ACTN</name>
<dbReference type="Proteomes" id="UP001585053">
    <property type="component" value="Unassembled WGS sequence"/>
</dbReference>
<dbReference type="EC" id="2.1.1.77" evidence="3"/>
<evidence type="ECO:0000256" key="6">
    <source>
        <dbReference type="ARBA" id="ARBA00022603"/>
    </source>
</evidence>
<keyword evidence="7" id="KW-0808">Transferase</keyword>